<protein>
    <submittedName>
        <fullName evidence="3">Uncharacterized protein</fullName>
    </submittedName>
</protein>
<gene>
    <name evidence="3" type="ORF">EDB81DRAFT_468406</name>
</gene>
<organism evidence="3 4">
    <name type="scientific">Dactylonectria macrodidyma</name>
    <dbReference type="NCBI Taxonomy" id="307937"/>
    <lineage>
        <taxon>Eukaryota</taxon>
        <taxon>Fungi</taxon>
        <taxon>Dikarya</taxon>
        <taxon>Ascomycota</taxon>
        <taxon>Pezizomycotina</taxon>
        <taxon>Sordariomycetes</taxon>
        <taxon>Hypocreomycetidae</taxon>
        <taxon>Hypocreales</taxon>
        <taxon>Nectriaceae</taxon>
        <taxon>Dactylonectria</taxon>
    </lineage>
</organism>
<feature type="signal peptide" evidence="2">
    <location>
        <begin position="1"/>
        <end position="19"/>
    </location>
</feature>
<evidence type="ECO:0000256" key="2">
    <source>
        <dbReference type="SAM" id="SignalP"/>
    </source>
</evidence>
<feature type="compositionally biased region" description="Polar residues" evidence="1">
    <location>
        <begin position="70"/>
        <end position="79"/>
    </location>
</feature>
<feature type="region of interest" description="Disordered" evidence="1">
    <location>
        <begin position="17"/>
        <end position="51"/>
    </location>
</feature>
<accession>A0A9P9J7R8</accession>
<keyword evidence="4" id="KW-1185">Reference proteome</keyword>
<proteinExistence type="predicted"/>
<feature type="region of interest" description="Disordered" evidence="1">
    <location>
        <begin position="70"/>
        <end position="178"/>
    </location>
</feature>
<dbReference type="EMBL" id="JAGMUV010000007">
    <property type="protein sequence ID" value="KAH7148607.1"/>
    <property type="molecule type" value="Genomic_DNA"/>
</dbReference>
<keyword evidence="2" id="KW-0732">Signal</keyword>
<feature type="chain" id="PRO_5040383372" evidence="2">
    <location>
        <begin position="20"/>
        <end position="178"/>
    </location>
</feature>
<evidence type="ECO:0000313" key="3">
    <source>
        <dbReference type="EMBL" id="KAH7148607.1"/>
    </source>
</evidence>
<feature type="compositionally biased region" description="Pro residues" evidence="1">
    <location>
        <begin position="34"/>
        <end position="46"/>
    </location>
</feature>
<comment type="caution">
    <text evidence="3">The sequence shown here is derived from an EMBL/GenBank/DDBJ whole genome shotgun (WGS) entry which is preliminary data.</text>
</comment>
<reference evidence="3" key="1">
    <citation type="journal article" date="2021" name="Nat. Commun.">
        <title>Genetic determinants of endophytism in the Arabidopsis root mycobiome.</title>
        <authorList>
            <person name="Mesny F."/>
            <person name="Miyauchi S."/>
            <person name="Thiergart T."/>
            <person name="Pickel B."/>
            <person name="Atanasova L."/>
            <person name="Karlsson M."/>
            <person name="Huettel B."/>
            <person name="Barry K.W."/>
            <person name="Haridas S."/>
            <person name="Chen C."/>
            <person name="Bauer D."/>
            <person name="Andreopoulos W."/>
            <person name="Pangilinan J."/>
            <person name="LaButti K."/>
            <person name="Riley R."/>
            <person name="Lipzen A."/>
            <person name="Clum A."/>
            <person name="Drula E."/>
            <person name="Henrissat B."/>
            <person name="Kohler A."/>
            <person name="Grigoriev I.V."/>
            <person name="Martin F.M."/>
            <person name="Hacquard S."/>
        </authorList>
    </citation>
    <scope>NUCLEOTIDE SEQUENCE</scope>
    <source>
        <strain evidence="3">MPI-CAGE-AT-0147</strain>
    </source>
</reference>
<dbReference type="AlphaFoldDB" id="A0A9P9J7R8"/>
<dbReference type="Proteomes" id="UP000738349">
    <property type="component" value="Unassembled WGS sequence"/>
</dbReference>
<name>A0A9P9J7R8_9HYPO</name>
<evidence type="ECO:0000313" key="4">
    <source>
        <dbReference type="Proteomes" id="UP000738349"/>
    </source>
</evidence>
<sequence>MHWVCYSAVVLVRVSGAAGGQQGSIHRSRSPRLGDPPPNQPSPTPCGPVNDPVDSVALWLLAAPLQVSSWVSSRKQIPGSQGGGPRGPYHYRPPPKKATPPTPPGQQRAPVSAKGHQPITPITPHDHLCTSSAPPQLVRHCSTHPKDNPLSTRPSHHPPSHLRTLFGSPSSSRPSLCH</sequence>
<evidence type="ECO:0000256" key="1">
    <source>
        <dbReference type="SAM" id="MobiDB-lite"/>
    </source>
</evidence>
<feature type="compositionally biased region" description="Polar residues" evidence="1">
    <location>
        <begin position="167"/>
        <end position="178"/>
    </location>
</feature>